<dbReference type="InterPro" id="IPR005862">
    <property type="entry name" value="PurT"/>
</dbReference>
<dbReference type="OrthoDB" id="9804625at2"/>
<dbReference type="PROSITE" id="PS50975">
    <property type="entry name" value="ATP_GRASP"/>
    <property type="match status" value="1"/>
</dbReference>
<dbReference type="InterPro" id="IPR048740">
    <property type="entry name" value="PurT_C"/>
</dbReference>
<keyword evidence="5 8" id="KW-0658">Purine biosynthesis</keyword>
<evidence type="ECO:0000256" key="4">
    <source>
        <dbReference type="ARBA" id="ARBA00022741"/>
    </source>
</evidence>
<dbReference type="FunFam" id="3.30.1490.20:FF:000013">
    <property type="entry name" value="Formate-dependent phosphoribosylglycinamide formyltransferase"/>
    <property type="match status" value="1"/>
</dbReference>
<feature type="binding site" evidence="8">
    <location>
        <begin position="193"/>
        <end position="196"/>
    </location>
    <ligand>
        <name>ATP</name>
        <dbReference type="ChEBI" id="CHEBI:30616"/>
    </ligand>
</feature>
<evidence type="ECO:0000256" key="6">
    <source>
        <dbReference type="ARBA" id="ARBA00022840"/>
    </source>
</evidence>
<evidence type="ECO:0000256" key="1">
    <source>
        <dbReference type="ARBA" id="ARBA00011738"/>
    </source>
</evidence>
<dbReference type="InterPro" id="IPR011761">
    <property type="entry name" value="ATP-grasp"/>
</dbReference>
<feature type="binding site" evidence="8">
    <location>
        <position position="80"/>
    </location>
    <ligand>
        <name>N(1)-(5-phospho-beta-D-ribosyl)glycinamide</name>
        <dbReference type="ChEBI" id="CHEBI:143788"/>
    </ligand>
</feature>
<name>A0A1B1N047_9BACL</name>
<dbReference type="Pfam" id="PF21244">
    <property type="entry name" value="PurT_C"/>
    <property type="match status" value="1"/>
</dbReference>
<keyword evidence="3 8" id="KW-0479">Metal-binding</keyword>
<keyword evidence="2 8" id="KW-0436">Ligase</keyword>
<gene>
    <name evidence="8 10" type="primary">purT</name>
    <name evidence="10" type="ORF">AWM70_09450</name>
</gene>
<dbReference type="Gene3D" id="3.40.50.20">
    <property type="match status" value="1"/>
</dbReference>
<dbReference type="GO" id="GO:0004644">
    <property type="term" value="F:phosphoribosylglycinamide formyltransferase activity"/>
    <property type="evidence" value="ECO:0007669"/>
    <property type="project" value="UniProtKB-UniRule"/>
</dbReference>
<feature type="binding site" evidence="8">
    <location>
        <position position="354"/>
    </location>
    <ligand>
        <name>N(1)-(5-phospho-beta-D-ribosyl)glycinamide</name>
        <dbReference type="ChEBI" id="CHEBI:143788"/>
    </ligand>
</feature>
<dbReference type="InterPro" id="IPR013815">
    <property type="entry name" value="ATP_grasp_subdomain_1"/>
</dbReference>
<feature type="binding site" evidence="8">
    <location>
        <position position="112"/>
    </location>
    <ligand>
        <name>ATP</name>
        <dbReference type="ChEBI" id="CHEBI:30616"/>
    </ligand>
</feature>
<dbReference type="GO" id="GO:0005524">
    <property type="term" value="F:ATP binding"/>
    <property type="evidence" value="ECO:0007669"/>
    <property type="project" value="UniProtKB-UniRule"/>
</dbReference>
<dbReference type="SUPFAM" id="SSF56059">
    <property type="entry name" value="Glutathione synthetase ATP-binding domain-like"/>
    <property type="match status" value="1"/>
</dbReference>
<feature type="binding site" evidence="8">
    <location>
        <position position="265"/>
    </location>
    <ligand>
        <name>Mg(2+)</name>
        <dbReference type="ChEBI" id="CHEBI:18420"/>
    </ligand>
</feature>
<evidence type="ECO:0000256" key="8">
    <source>
        <dbReference type="HAMAP-Rule" id="MF_01643"/>
    </source>
</evidence>
<keyword evidence="7 8" id="KW-0460">Magnesium</keyword>
<proteinExistence type="inferred from homology"/>
<dbReference type="GO" id="GO:0006189">
    <property type="term" value="P:'de novo' IMP biosynthetic process"/>
    <property type="evidence" value="ECO:0007669"/>
    <property type="project" value="UniProtKB-UniRule"/>
</dbReference>
<dbReference type="EC" id="6.3.1.21" evidence="8"/>
<dbReference type="GO" id="GO:0005829">
    <property type="term" value="C:cytosol"/>
    <property type="evidence" value="ECO:0007669"/>
    <property type="project" value="TreeGrafter"/>
</dbReference>
<feature type="binding site" evidence="8">
    <location>
        <begin position="361"/>
        <end position="362"/>
    </location>
    <ligand>
        <name>N(1)-(5-phospho-beta-D-ribosyl)glycinamide</name>
        <dbReference type="ChEBI" id="CHEBI:143788"/>
    </ligand>
</feature>
<comment type="pathway">
    <text evidence="8">Purine metabolism; IMP biosynthesis via de novo pathway; N(2)-formyl-N(1)-(5-phospho-D-ribosyl)glycinamide from N(1)-(5-phospho-D-ribosyl)glycinamide (formate route): step 1/1.</text>
</comment>
<keyword evidence="10" id="KW-0808">Transferase</keyword>
<dbReference type="Gene3D" id="3.30.1490.20">
    <property type="entry name" value="ATP-grasp fold, A domain"/>
    <property type="match status" value="1"/>
</dbReference>
<organism evidence="10 11">
    <name type="scientific">Paenibacillus yonginensis</name>
    <dbReference type="NCBI Taxonomy" id="1462996"/>
    <lineage>
        <taxon>Bacteria</taxon>
        <taxon>Bacillati</taxon>
        <taxon>Bacillota</taxon>
        <taxon>Bacilli</taxon>
        <taxon>Bacillales</taxon>
        <taxon>Paenibacillaceae</taxon>
        <taxon>Paenibacillus</taxon>
    </lineage>
</organism>
<feature type="domain" description="ATP-grasp" evidence="9">
    <location>
        <begin position="117"/>
        <end position="306"/>
    </location>
</feature>
<dbReference type="HAMAP" id="MF_01643">
    <property type="entry name" value="PurT"/>
    <property type="match status" value="1"/>
</dbReference>
<protein>
    <recommendedName>
        <fullName evidence="8">Formate-dependent phosphoribosylglycinamide formyltransferase</fullName>
        <ecNumber evidence="8">6.3.1.21</ecNumber>
    </recommendedName>
    <alternativeName>
        <fullName evidence="8">5'-phosphoribosylglycinamide transformylase 2</fullName>
    </alternativeName>
    <alternativeName>
        <fullName evidence="8">Formate-dependent GAR transformylase</fullName>
    </alternativeName>
    <alternativeName>
        <fullName evidence="8">GAR transformylase 2</fullName>
        <shortName evidence="8">GART 2</shortName>
    </alternativeName>
    <alternativeName>
        <fullName evidence="8">Non-folate glycinamide ribonucleotide transformylase</fullName>
    </alternativeName>
    <alternativeName>
        <fullName evidence="8">Phosphoribosylglycinamide formyltransferase 2</fullName>
    </alternativeName>
</protein>
<dbReference type="SUPFAM" id="SSF52440">
    <property type="entry name" value="PreATP-grasp domain"/>
    <property type="match status" value="1"/>
</dbReference>
<evidence type="ECO:0000256" key="5">
    <source>
        <dbReference type="ARBA" id="ARBA00022755"/>
    </source>
</evidence>
<dbReference type="Pfam" id="PF22660">
    <property type="entry name" value="RS_preATP-grasp-like"/>
    <property type="match status" value="1"/>
</dbReference>
<dbReference type="EMBL" id="CP014167">
    <property type="protein sequence ID" value="ANS74788.1"/>
    <property type="molecule type" value="Genomic_DNA"/>
</dbReference>
<dbReference type="InterPro" id="IPR003135">
    <property type="entry name" value="ATP-grasp_carboxylate-amine"/>
</dbReference>
<comment type="subunit">
    <text evidence="1 8">Homodimer.</text>
</comment>
<dbReference type="RefSeq" id="WP_068695791.1">
    <property type="nucleotide sequence ID" value="NZ_CP014167.1"/>
</dbReference>
<dbReference type="InterPro" id="IPR016185">
    <property type="entry name" value="PreATP-grasp_dom_sf"/>
</dbReference>
<keyword evidence="4 8" id="KW-0547">Nucleotide-binding</keyword>
<dbReference type="PANTHER" id="PTHR43055:SF1">
    <property type="entry name" value="FORMATE-DEPENDENT PHOSPHORIBOSYLGLYCINAMIDE FORMYLTRANSFERASE"/>
    <property type="match status" value="1"/>
</dbReference>
<dbReference type="NCBIfam" id="TIGR01142">
    <property type="entry name" value="purT"/>
    <property type="match status" value="1"/>
</dbReference>
<reference evidence="10 11" key="1">
    <citation type="submission" date="2016-01" db="EMBL/GenBank/DDBJ databases">
        <title>Complete Genome Sequence of Paenibacillus yonginensis DCY84, a novel Plant Growth-Promoting Bacteria with Elicitation of Induced Systemic Resistance.</title>
        <authorList>
            <person name="Kim Y.J."/>
            <person name="Yang D.C."/>
            <person name="Sukweenadhi J."/>
        </authorList>
    </citation>
    <scope>NUCLEOTIDE SEQUENCE [LARGE SCALE GENOMIC DNA]</scope>
    <source>
        <strain evidence="10 11">DCY84</strain>
    </source>
</reference>
<dbReference type="InterPro" id="IPR011054">
    <property type="entry name" value="Rudment_hybrid_motif"/>
</dbReference>
<dbReference type="Proteomes" id="UP000092573">
    <property type="component" value="Chromosome"/>
</dbReference>
<dbReference type="STRING" id="1462996.AWM70_09450"/>
<accession>A0A1B1N047</accession>
<comment type="function">
    <text evidence="8">Involved in the de novo purine biosynthesis. Catalyzes the transfer of formate to 5-phospho-ribosyl-glycinamide (GAR), producing 5-phospho-ribosyl-N-formylglycinamide (FGAR). Formate is provided by PurU via hydrolysis of 10-formyl-tetrahydrofolate.</text>
</comment>
<feature type="binding site" evidence="8">
    <location>
        <position position="201"/>
    </location>
    <ligand>
        <name>ATP</name>
        <dbReference type="ChEBI" id="CHEBI:30616"/>
    </ligand>
</feature>
<comment type="similarity">
    <text evidence="8">Belongs to the PurK/PurT family.</text>
</comment>
<dbReference type="AlphaFoldDB" id="A0A1B1N047"/>
<evidence type="ECO:0000259" key="9">
    <source>
        <dbReference type="PROSITE" id="PS50975"/>
    </source>
</evidence>
<evidence type="ECO:0000313" key="10">
    <source>
        <dbReference type="EMBL" id="ANS74788.1"/>
    </source>
</evidence>
<comment type="catalytic activity">
    <reaction evidence="8">
        <text>N(1)-(5-phospho-beta-D-ribosyl)glycinamide + formate + ATP = N(2)-formyl-N(1)-(5-phospho-beta-D-ribosyl)glycinamide + ADP + phosphate + H(+)</text>
        <dbReference type="Rhea" id="RHEA:24829"/>
        <dbReference type="ChEBI" id="CHEBI:15378"/>
        <dbReference type="ChEBI" id="CHEBI:15740"/>
        <dbReference type="ChEBI" id="CHEBI:30616"/>
        <dbReference type="ChEBI" id="CHEBI:43474"/>
        <dbReference type="ChEBI" id="CHEBI:143788"/>
        <dbReference type="ChEBI" id="CHEBI:147286"/>
        <dbReference type="ChEBI" id="CHEBI:456216"/>
        <dbReference type="EC" id="6.3.1.21"/>
    </reaction>
</comment>
<evidence type="ECO:0000256" key="7">
    <source>
        <dbReference type="ARBA" id="ARBA00022842"/>
    </source>
</evidence>
<keyword evidence="11" id="KW-1185">Reference proteome</keyword>
<evidence type="ECO:0000313" key="11">
    <source>
        <dbReference type="Proteomes" id="UP000092573"/>
    </source>
</evidence>
<feature type="binding site" evidence="8">
    <location>
        <position position="153"/>
    </location>
    <ligand>
        <name>ATP</name>
        <dbReference type="ChEBI" id="CHEBI:30616"/>
    </ligand>
</feature>
<dbReference type="InterPro" id="IPR054350">
    <property type="entry name" value="PurT/PurK_preATP-grasp"/>
</dbReference>
<dbReference type="SUPFAM" id="SSF51246">
    <property type="entry name" value="Rudiment single hybrid motif"/>
    <property type="match status" value="1"/>
</dbReference>
<feature type="binding site" evidence="8">
    <location>
        <position position="277"/>
    </location>
    <ligand>
        <name>Mg(2+)</name>
        <dbReference type="ChEBI" id="CHEBI:18420"/>
    </ligand>
</feature>
<feature type="binding site" evidence="8">
    <location>
        <begin position="20"/>
        <end position="21"/>
    </location>
    <ligand>
        <name>N(1)-(5-phospho-beta-D-ribosyl)glycinamide</name>
        <dbReference type="ChEBI" id="CHEBI:143788"/>
    </ligand>
</feature>
<keyword evidence="6 8" id="KW-0067">ATP-binding</keyword>
<dbReference type="KEGG" id="pyg:AWM70_09450"/>
<dbReference type="UniPathway" id="UPA00074">
    <property type="reaction ID" value="UER00127"/>
</dbReference>
<dbReference type="GO" id="GO:0000287">
    <property type="term" value="F:magnesium ion binding"/>
    <property type="evidence" value="ECO:0007669"/>
    <property type="project" value="UniProtKB-UniRule"/>
</dbReference>
<evidence type="ECO:0000256" key="2">
    <source>
        <dbReference type="ARBA" id="ARBA00022598"/>
    </source>
</evidence>
<dbReference type="Gene3D" id="3.30.470.20">
    <property type="entry name" value="ATP-grasp fold, B domain"/>
    <property type="match status" value="1"/>
</dbReference>
<dbReference type="PANTHER" id="PTHR43055">
    <property type="entry name" value="FORMATE-DEPENDENT PHOSPHORIBOSYLGLYCINAMIDE FORMYLTRANSFERASE"/>
    <property type="match status" value="1"/>
</dbReference>
<dbReference type="Pfam" id="PF02222">
    <property type="entry name" value="ATP-grasp"/>
    <property type="match status" value="1"/>
</dbReference>
<sequence>MWGAPFHAHSKTMMLLGSGELGKEVIIEAQRLGVKTIAVDRYAHAPAMQVAHESYVIDMLNGETLKDLIRDKRPDVVVPEIEAIATEALLELEEEGYHVVPTARAARLTMDREGIRRLAAETLGLPTAAYRFADSFEELQAAVNELGAPCVVKPLMSSSGKGQSVCRTADDAAASWEAAVQGARGKTTRVIVESFVNFDSEITLLTVRSVSGTLFCPPIGHIQKDGDYVESWQPHRMTEAQLQEAQDIARKVTDELGGYGLFGVELFVTPDGIVFSEVSPRPHDTGMVTMATQDLSEFALHVRAILGLPVEEVHLLTAGASATLKADREGTDFIISGIDEALKQPRTQVRVFGKPETKPGRRMAVALSAAEDVETARGRVTAAANLLKVEWS</sequence>
<dbReference type="NCBIfam" id="NF006766">
    <property type="entry name" value="PRK09288.1"/>
    <property type="match status" value="1"/>
</dbReference>
<feature type="binding site" evidence="8">
    <location>
        <position position="284"/>
    </location>
    <ligand>
        <name>N(1)-(5-phospho-beta-D-ribosyl)glycinamide</name>
        <dbReference type="ChEBI" id="CHEBI:143788"/>
    </ligand>
</feature>
<feature type="binding site" evidence="8">
    <location>
        <begin position="158"/>
        <end position="163"/>
    </location>
    <ligand>
        <name>ATP</name>
        <dbReference type="ChEBI" id="CHEBI:30616"/>
    </ligand>
</feature>
<evidence type="ECO:0000256" key="3">
    <source>
        <dbReference type="ARBA" id="ARBA00022723"/>
    </source>
</evidence>
<dbReference type="GO" id="GO:0043815">
    <property type="term" value="F:phosphoribosylglycinamide formyltransferase 2 activity"/>
    <property type="evidence" value="ECO:0007669"/>
    <property type="project" value="UniProtKB-UniRule"/>
</dbReference>